<dbReference type="PRINTS" id="PR00081">
    <property type="entry name" value="GDHRDH"/>
</dbReference>
<dbReference type="PRINTS" id="PR00080">
    <property type="entry name" value="SDRFAMILY"/>
</dbReference>
<dbReference type="InterPro" id="IPR051911">
    <property type="entry name" value="SDR_oxidoreductase"/>
</dbReference>
<accession>A0AAJ1TN39</accession>
<dbReference type="SUPFAM" id="SSF51735">
    <property type="entry name" value="NAD(P)-binding Rossmann-fold domains"/>
    <property type="match status" value="1"/>
</dbReference>
<dbReference type="Proteomes" id="UP001223420">
    <property type="component" value="Unassembled WGS sequence"/>
</dbReference>
<dbReference type="PANTHER" id="PTHR43976:SF16">
    <property type="entry name" value="SHORT-CHAIN DEHYDROGENASE_REDUCTASE FAMILY PROTEIN"/>
    <property type="match status" value="1"/>
</dbReference>
<dbReference type="CDD" id="cd05374">
    <property type="entry name" value="17beta-HSD-like_SDR_c"/>
    <property type="match status" value="1"/>
</dbReference>
<comment type="caution">
    <text evidence="4">The sequence shown here is derived from an EMBL/GenBank/DDBJ whole genome shotgun (WGS) entry which is preliminary data.</text>
</comment>
<evidence type="ECO:0000256" key="3">
    <source>
        <dbReference type="RuleBase" id="RU000363"/>
    </source>
</evidence>
<evidence type="ECO:0000256" key="1">
    <source>
        <dbReference type="ARBA" id="ARBA00006484"/>
    </source>
</evidence>
<evidence type="ECO:0000313" key="4">
    <source>
        <dbReference type="EMBL" id="MDQ0543841.1"/>
    </source>
</evidence>
<protein>
    <submittedName>
        <fullName evidence="4">NAD(P)-dependent dehydrogenase (Short-subunit alcohol dehydrogenase family)</fullName>
    </submittedName>
</protein>
<sequence length="274" mass="28753">MPKSWFVTGSSRGLGRAIVMAALEAGHKVMATARNPGDLDDLVIQYRGRIIPYALDVSDAAAVGRAVADAKDTFGRVDVVVNNAGYASLASVEDMSQDAFADQMATNFFGTVHVSKAAVPILRAQGAGHIFQIASVGSRIASVGLSAYQAAKFAVRGFSLVLAQELAPLGIKVTILQPGGVRTDWAGSSMTIPAISEPYRQTVGPFAEMLRAGSGREPADPRKVARAIVDLSGRDDAPVELLIGEDAYAYAQRAADAVAASDRAWKDLTVSVAF</sequence>
<dbReference type="Pfam" id="PF00106">
    <property type="entry name" value="adh_short"/>
    <property type="match status" value="1"/>
</dbReference>
<evidence type="ECO:0000313" key="5">
    <source>
        <dbReference type="Proteomes" id="UP001223420"/>
    </source>
</evidence>
<dbReference type="Gene3D" id="3.40.50.720">
    <property type="entry name" value="NAD(P)-binding Rossmann-like Domain"/>
    <property type="match status" value="1"/>
</dbReference>
<dbReference type="GO" id="GO:0016491">
    <property type="term" value="F:oxidoreductase activity"/>
    <property type="evidence" value="ECO:0007669"/>
    <property type="project" value="UniProtKB-KW"/>
</dbReference>
<dbReference type="RefSeq" id="WP_230366364.1">
    <property type="nucleotide sequence ID" value="NZ_JAJALK010000005.1"/>
</dbReference>
<dbReference type="InterPro" id="IPR036291">
    <property type="entry name" value="NAD(P)-bd_dom_sf"/>
</dbReference>
<dbReference type="PANTHER" id="PTHR43976">
    <property type="entry name" value="SHORT CHAIN DEHYDROGENASE"/>
    <property type="match status" value="1"/>
</dbReference>
<dbReference type="InterPro" id="IPR002347">
    <property type="entry name" value="SDR_fam"/>
</dbReference>
<dbReference type="EMBL" id="JAUSWL010000004">
    <property type="protein sequence ID" value="MDQ0543841.1"/>
    <property type="molecule type" value="Genomic_DNA"/>
</dbReference>
<reference evidence="4" key="1">
    <citation type="submission" date="2023-07" db="EMBL/GenBank/DDBJ databases">
        <title>Genomic Encyclopedia of Type Strains, Phase IV (KMG-IV): sequencing the most valuable type-strain genomes for metagenomic binning, comparative biology and taxonomic classification.</title>
        <authorList>
            <person name="Goeker M."/>
        </authorList>
    </citation>
    <scope>NUCLEOTIDE SEQUENCE</scope>
    <source>
        <strain evidence="4">DSM 19569</strain>
    </source>
</reference>
<evidence type="ECO:0000256" key="2">
    <source>
        <dbReference type="ARBA" id="ARBA00023002"/>
    </source>
</evidence>
<dbReference type="AlphaFoldDB" id="A0AAJ1TN39"/>
<name>A0AAJ1TN39_9HYPH</name>
<keyword evidence="2" id="KW-0560">Oxidoreductase</keyword>
<organism evidence="4 5">
    <name type="scientific">Methylobacterium brachiatum</name>
    <dbReference type="NCBI Taxonomy" id="269660"/>
    <lineage>
        <taxon>Bacteria</taxon>
        <taxon>Pseudomonadati</taxon>
        <taxon>Pseudomonadota</taxon>
        <taxon>Alphaproteobacteria</taxon>
        <taxon>Hyphomicrobiales</taxon>
        <taxon>Methylobacteriaceae</taxon>
        <taxon>Methylobacterium</taxon>
    </lineage>
</organism>
<proteinExistence type="inferred from homology"/>
<gene>
    <name evidence="4" type="ORF">QO001_002770</name>
</gene>
<comment type="similarity">
    <text evidence="1 3">Belongs to the short-chain dehydrogenases/reductases (SDR) family.</text>
</comment>